<evidence type="ECO:0000313" key="13">
    <source>
        <dbReference type="Proteomes" id="UP001370758"/>
    </source>
</evidence>
<dbReference type="Gene3D" id="3.30.40.10">
    <property type="entry name" value="Zinc/RING finger domain, C3HC4 (zinc finger)"/>
    <property type="match status" value="1"/>
</dbReference>
<keyword evidence="7" id="KW-0833">Ubl conjugation pathway</keyword>
<feature type="compositionally biased region" description="Low complexity" evidence="10">
    <location>
        <begin position="30"/>
        <end position="40"/>
    </location>
</feature>
<proteinExistence type="predicted"/>
<dbReference type="AlphaFoldDB" id="A0AAV9VW39"/>
<dbReference type="InterPro" id="IPR002867">
    <property type="entry name" value="IBR_dom"/>
</dbReference>
<keyword evidence="9" id="KW-0175">Coiled coil</keyword>
<evidence type="ECO:0000256" key="9">
    <source>
        <dbReference type="SAM" id="Coils"/>
    </source>
</evidence>
<comment type="caution">
    <text evidence="12">The sequence shown here is derived from an EMBL/GenBank/DDBJ whole genome shotgun (WGS) entry which is preliminary data.</text>
</comment>
<evidence type="ECO:0000256" key="7">
    <source>
        <dbReference type="ARBA" id="ARBA00022786"/>
    </source>
</evidence>
<dbReference type="Proteomes" id="UP001370758">
    <property type="component" value="Unassembled WGS sequence"/>
</dbReference>
<feature type="region of interest" description="Disordered" evidence="10">
    <location>
        <begin position="1"/>
        <end position="47"/>
    </location>
</feature>
<dbReference type="EMBL" id="JAVHJL010000011">
    <property type="protein sequence ID" value="KAK6496447.1"/>
    <property type="molecule type" value="Genomic_DNA"/>
</dbReference>
<evidence type="ECO:0000256" key="10">
    <source>
        <dbReference type="SAM" id="MobiDB-lite"/>
    </source>
</evidence>
<sequence length="837" mass="94296">MLIPYSVPRPMGRPMSAPESSSVPIPRPESMSSASASSSSTAGNIEALRLGKQPLPRELDWELYKQQVLDKFISEAQLGENEEDLVTGPYSQSKAKYNDVLQELLAIQFTITKLEARPGTASTNSSINVLGALSSSASSAGSAEASSSKRRTQDTVLTVPPETLEAGLAAKIRHDETSSINSEGNSEGEKVVVCLVVANPDPEVSMGVSEEKTSVESGTVEENVEEKVEEVNPEEIERPSSRASISSSSSEDSDTNPEHMTIHNYFPPIRRYLSRRDKIKKALWSVRLAPGKASASVRKSVFGEEPWSTSPYFLHDEYRDPNARGLVDKLKFEIQQPDRSTVAGKIYARACEPYFKAPGSTKRECVSCTDMFPVTEIITLDCDHKFCEGCLNMMVMTASQQESTMPPKCCSIKVRPNVIKRVLKTDEDKIHFSRKIIEYDTMVEKRLFCPRRKCGAFIPYHPRKDQESPLVGTCQKCGKKACRICKGKAHKHTEDCPEDIGLNAVIGLSKDNGWKRCYRCRAMIELNYGCNHMTCRCGAEFCYMCGNPWSFEYGCPTGCTQADDDIQHLVNEINEAEQARLEAEAAVANDPEVQERLRQEQEAQRLAGEQIQRTEEDLRIKALLRTQKEEQDTFNTYSVTVIFKLKQRHYEEMTDLQLAHVGEFLAHNSELEDHTLELSQQAKVEEATFCQNIGMTLEQVKSNDESEEKFNALCRGHRESMLRMKRKWDIEHTALKFRHSKALDKLRASQKLEERVVEVELAERKTNFITEQRNVLARMMEWRKIATGLEYASVESVYKTIVFSDEDAKLLEDELLSMELPSYDIANSTSAGVWIRG</sequence>
<dbReference type="PANTHER" id="PTHR11685">
    <property type="entry name" value="RBR FAMILY RING FINGER AND IBR DOMAIN-CONTAINING"/>
    <property type="match status" value="1"/>
</dbReference>
<evidence type="ECO:0000256" key="2">
    <source>
        <dbReference type="ARBA" id="ARBA00012251"/>
    </source>
</evidence>
<evidence type="ECO:0000256" key="3">
    <source>
        <dbReference type="ARBA" id="ARBA00022679"/>
    </source>
</evidence>
<evidence type="ECO:0000256" key="4">
    <source>
        <dbReference type="ARBA" id="ARBA00022723"/>
    </source>
</evidence>
<feature type="region of interest" description="Disordered" evidence="10">
    <location>
        <begin position="204"/>
        <end position="262"/>
    </location>
</feature>
<keyword evidence="3" id="KW-0808">Transferase</keyword>
<dbReference type="GO" id="GO:0008270">
    <property type="term" value="F:zinc ion binding"/>
    <property type="evidence" value="ECO:0007669"/>
    <property type="project" value="UniProtKB-KW"/>
</dbReference>
<evidence type="ECO:0000256" key="5">
    <source>
        <dbReference type="ARBA" id="ARBA00022737"/>
    </source>
</evidence>
<dbReference type="GO" id="GO:0016567">
    <property type="term" value="P:protein ubiquitination"/>
    <property type="evidence" value="ECO:0007669"/>
    <property type="project" value="InterPro"/>
</dbReference>
<dbReference type="SUPFAM" id="SSF57850">
    <property type="entry name" value="RING/U-box"/>
    <property type="match status" value="2"/>
</dbReference>
<evidence type="ECO:0000256" key="8">
    <source>
        <dbReference type="ARBA" id="ARBA00022833"/>
    </source>
</evidence>
<evidence type="ECO:0000313" key="12">
    <source>
        <dbReference type="EMBL" id="KAK6496447.1"/>
    </source>
</evidence>
<accession>A0AAV9VW39</accession>
<keyword evidence="13" id="KW-1185">Reference proteome</keyword>
<gene>
    <name evidence="12" type="ORF">TWF481_002465</name>
</gene>
<comment type="catalytic activity">
    <reaction evidence="1">
        <text>[E2 ubiquitin-conjugating enzyme]-S-ubiquitinyl-L-cysteine + [acceptor protein]-L-lysine = [E2 ubiquitin-conjugating enzyme]-L-cysteine + [acceptor protein]-N(6)-ubiquitinyl-L-lysine.</text>
        <dbReference type="EC" id="2.3.2.31"/>
    </reaction>
</comment>
<feature type="compositionally biased region" description="Low complexity" evidence="10">
    <location>
        <begin position="241"/>
        <end position="250"/>
    </location>
</feature>
<keyword evidence="4" id="KW-0479">Metal-binding</keyword>
<evidence type="ECO:0000256" key="1">
    <source>
        <dbReference type="ARBA" id="ARBA00001798"/>
    </source>
</evidence>
<dbReference type="InterPro" id="IPR031127">
    <property type="entry name" value="E3_UB_ligase_RBR"/>
</dbReference>
<keyword evidence="6" id="KW-0863">Zinc-finger</keyword>
<dbReference type="Gene3D" id="1.20.120.1750">
    <property type="match status" value="1"/>
</dbReference>
<evidence type="ECO:0000259" key="11">
    <source>
        <dbReference type="PROSITE" id="PS51873"/>
    </source>
</evidence>
<feature type="compositionally biased region" description="Basic and acidic residues" evidence="10">
    <location>
        <begin position="225"/>
        <end position="240"/>
    </location>
</feature>
<dbReference type="CDD" id="cd22584">
    <property type="entry name" value="Rcat_RBR_unk"/>
    <property type="match status" value="1"/>
</dbReference>
<protein>
    <recommendedName>
        <fullName evidence="2">RBR-type E3 ubiquitin transferase</fullName>
        <ecNumber evidence="2">2.3.2.31</ecNumber>
    </recommendedName>
</protein>
<name>A0AAV9VW39_9PEZI</name>
<keyword evidence="5" id="KW-0677">Repeat</keyword>
<reference evidence="12 13" key="1">
    <citation type="submission" date="2023-08" db="EMBL/GenBank/DDBJ databases">
        <authorList>
            <person name="Palmer J.M."/>
        </authorList>
    </citation>
    <scope>NUCLEOTIDE SEQUENCE [LARGE SCALE GENOMIC DNA]</scope>
    <source>
        <strain evidence="12 13">TWF481</strain>
    </source>
</reference>
<dbReference type="PROSITE" id="PS51873">
    <property type="entry name" value="TRIAD"/>
    <property type="match status" value="1"/>
</dbReference>
<dbReference type="InterPro" id="IPR017907">
    <property type="entry name" value="Znf_RING_CS"/>
</dbReference>
<dbReference type="Pfam" id="PF01485">
    <property type="entry name" value="IBR"/>
    <property type="match status" value="2"/>
</dbReference>
<feature type="coiled-coil region" evidence="9">
    <location>
        <begin position="559"/>
        <end position="589"/>
    </location>
</feature>
<dbReference type="EC" id="2.3.2.31" evidence="2"/>
<dbReference type="InterPro" id="IPR013083">
    <property type="entry name" value="Znf_RING/FYVE/PHD"/>
</dbReference>
<feature type="domain" description="RING-type" evidence="11">
    <location>
        <begin position="361"/>
        <end position="563"/>
    </location>
</feature>
<keyword evidence="8" id="KW-0862">Zinc</keyword>
<organism evidence="12 13">
    <name type="scientific">Arthrobotrys musiformis</name>
    <dbReference type="NCBI Taxonomy" id="47236"/>
    <lineage>
        <taxon>Eukaryota</taxon>
        <taxon>Fungi</taxon>
        <taxon>Dikarya</taxon>
        <taxon>Ascomycota</taxon>
        <taxon>Pezizomycotina</taxon>
        <taxon>Orbiliomycetes</taxon>
        <taxon>Orbiliales</taxon>
        <taxon>Orbiliaceae</taxon>
        <taxon>Arthrobotrys</taxon>
    </lineage>
</organism>
<dbReference type="GO" id="GO:0061630">
    <property type="term" value="F:ubiquitin protein ligase activity"/>
    <property type="evidence" value="ECO:0007669"/>
    <property type="project" value="UniProtKB-EC"/>
</dbReference>
<dbReference type="CDD" id="cd20335">
    <property type="entry name" value="BRcat_RBR"/>
    <property type="match status" value="1"/>
</dbReference>
<dbReference type="InterPro" id="IPR044066">
    <property type="entry name" value="TRIAD_supradom"/>
</dbReference>
<dbReference type="PROSITE" id="PS00518">
    <property type="entry name" value="ZF_RING_1"/>
    <property type="match status" value="1"/>
</dbReference>
<evidence type="ECO:0000256" key="6">
    <source>
        <dbReference type="ARBA" id="ARBA00022771"/>
    </source>
</evidence>